<reference evidence="2 3" key="1">
    <citation type="journal article" date="2015" name="Proc. Natl. Acad. Sci. U.S.A.">
        <title>The resurrection genome of Boea hygrometrica: A blueprint for survival of dehydration.</title>
        <authorList>
            <person name="Xiao L."/>
            <person name="Yang G."/>
            <person name="Zhang L."/>
            <person name="Yang X."/>
            <person name="Zhao S."/>
            <person name="Ji Z."/>
            <person name="Zhou Q."/>
            <person name="Hu M."/>
            <person name="Wang Y."/>
            <person name="Chen M."/>
            <person name="Xu Y."/>
            <person name="Jin H."/>
            <person name="Xiao X."/>
            <person name="Hu G."/>
            <person name="Bao F."/>
            <person name="Hu Y."/>
            <person name="Wan P."/>
            <person name="Li L."/>
            <person name="Deng X."/>
            <person name="Kuang T."/>
            <person name="Xiang C."/>
            <person name="Zhu J.K."/>
            <person name="Oliver M.J."/>
            <person name="He Y."/>
        </authorList>
    </citation>
    <scope>NUCLEOTIDE SEQUENCE [LARGE SCALE GENOMIC DNA]</scope>
    <source>
        <strain evidence="3">cv. XS01</strain>
    </source>
</reference>
<feature type="compositionally biased region" description="Basic and acidic residues" evidence="1">
    <location>
        <begin position="1000"/>
        <end position="1019"/>
    </location>
</feature>
<gene>
    <name evidence="2" type="ORF">F511_17753</name>
</gene>
<dbReference type="EMBL" id="KV010817">
    <property type="protein sequence ID" value="KZV26898.1"/>
    <property type="molecule type" value="Genomic_DNA"/>
</dbReference>
<evidence type="ECO:0000256" key="1">
    <source>
        <dbReference type="SAM" id="MobiDB-lite"/>
    </source>
</evidence>
<proteinExistence type="predicted"/>
<organism evidence="2 3">
    <name type="scientific">Dorcoceras hygrometricum</name>
    <dbReference type="NCBI Taxonomy" id="472368"/>
    <lineage>
        <taxon>Eukaryota</taxon>
        <taxon>Viridiplantae</taxon>
        <taxon>Streptophyta</taxon>
        <taxon>Embryophyta</taxon>
        <taxon>Tracheophyta</taxon>
        <taxon>Spermatophyta</taxon>
        <taxon>Magnoliopsida</taxon>
        <taxon>eudicotyledons</taxon>
        <taxon>Gunneridae</taxon>
        <taxon>Pentapetalae</taxon>
        <taxon>asterids</taxon>
        <taxon>lamiids</taxon>
        <taxon>Lamiales</taxon>
        <taxon>Gesneriaceae</taxon>
        <taxon>Didymocarpoideae</taxon>
        <taxon>Trichosporeae</taxon>
        <taxon>Loxocarpinae</taxon>
        <taxon>Dorcoceras</taxon>
    </lineage>
</organism>
<accession>A0A2Z7AZY5</accession>
<sequence>MVAVFRLCNSMSNSFCFTFDHLLLLTMSDRTSPQHLIDLRFATTDQQFASAVVSSSTNSFQQLIVFFVITFHSTAVHSAVGFLRIAHQLFVQISTVHQISLQLYLQISSADCSHLLISSTALRHRFSHQNSTVHETSRFFALSQLSSMASSLISSSLHVSFDSVLAMDDTGIVAIYFFSGFFALSQLSSMASSLISSSLHVSFDSVLAMDDTGIVAMFGALVASGLKGFLGCPAIFYEDSLTEFFKNGSVRDGMVVSTIQGTSVEISEEIFAGAFALPLDGLIDLSEIPEALVFDARSIFSDSGKQVSTSCKKREIKIEFRILSDILEKFVFVKAGSFDAGTHERFILMAAITGGVQINGKDVPTLELGDSKAFPSPRILTGKTVHRYVVINEKVTVEEVANKPRVKRTPVKKAVSRKRPATAEVVETVVSKKKRTKVGKTDKGLELINVAQEAVPLKIVEPLPAATAEQPPETTSAALVVEETIVGGLTEKAYEPTVENAPVVKSTAEEVRTTSADDVDLIIEQVIAETAQNETDEEEQNFDGIDVEGTTVSGTDTSDTDEEMETVNFGTEPEAETVKDQGTDIPDVVPAAADKVSDDESMTVAEILLTIPTDCPLPSALGESYEDNIGEEYLDSRNCPLPSALGEITKITLGKSISIPGVNEGDWYKTSLPKISVDAKGKAPLVIVDPVKGNPAKEQFSLICADIEVLVQLREKVIDELEQFFNFFSLKKLAVLKIEDFYAKEEKVLTWAETDSTREALQRRMYILTKYRELLTRKFVEAHKSNFVPGEVSSATDLKVLDMLSNLHLFLLEQLKILMQAHGLTWDRTCCSKMFEGRQRDRGAVIARSNPNIRSSCWIRTMILVNGSWVIEPCADYWKSLPRPVIFNEVLPQLSYVDTLPPVSNLFKLLRKRWADVCIEAQILSLSGKLLPVGSLNFCRAIAVVEPTPAFGGGNDKKGEDSSGRRPQPPPDDQNKPSGGSGSRADDPSRYGGGTISRESGSRGRSGSDEIRSRGDRSVSSKRRRSSGGESPGRGITYGPYLPPKRSEKWMLFGEKDF</sequence>
<feature type="compositionally biased region" description="Basic and acidic residues" evidence="1">
    <location>
        <begin position="955"/>
        <end position="964"/>
    </location>
</feature>
<evidence type="ECO:0008006" key="4">
    <source>
        <dbReference type="Google" id="ProtNLM"/>
    </source>
</evidence>
<dbReference type="Proteomes" id="UP000250235">
    <property type="component" value="Unassembled WGS sequence"/>
</dbReference>
<protein>
    <recommendedName>
        <fullName evidence="4">Mucin-2-like</fullName>
    </recommendedName>
</protein>
<keyword evidence="3" id="KW-1185">Reference proteome</keyword>
<name>A0A2Z7AZY5_9LAMI</name>
<feature type="region of interest" description="Disordered" evidence="1">
    <location>
        <begin position="949"/>
        <end position="1046"/>
    </location>
</feature>
<evidence type="ECO:0000313" key="3">
    <source>
        <dbReference type="Proteomes" id="UP000250235"/>
    </source>
</evidence>
<evidence type="ECO:0000313" key="2">
    <source>
        <dbReference type="EMBL" id="KZV26898.1"/>
    </source>
</evidence>
<dbReference type="AlphaFoldDB" id="A0A2Z7AZY5"/>